<feature type="compositionally biased region" description="Polar residues" evidence="1">
    <location>
        <begin position="59"/>
        <end position="71"/>
    </location>
</feature>
<feature type="compositionally biased region" description="Basic residues" evidence="1">
    <location>
        <begin position="73"/>
        <end position="84"/>
    </location>
</feature>
<proteinExistence type="predicted"/>
<dbReference type="EMBL" id="JBBKAK010000001">
    <property type="protein sequence ID" value="MEJ8672841.1"/>
    <property type="molecule type" value="Genomic_DNA"/>
</dbReference>
<protein>
    <submittedName>
        <fullName evidence="2">Uncharacterized protein</fullName>
    </submittedName>
</protein>
<reference evidence="2 3" key="1">
    <citation type="submission" date="2024-03" db="EMBL/GenBank/DDBJ databases">
        <title>Novel Streptomyces species of biotechnological and ecological value are a feature of Machair soil.</title>
        <authorList>
            <person name="Prole J.R."/>
            <person name="Goodfellow M."/>
            <person name="Allenby N."/>
            <person name="Ward A.C."/>
        </authorList>
    </citation>
    <scope>NUCLEOTIDE SEQUENCE [LARGE SCALE GENOMIC DNA]</scope>
    <source>
        <strain evidence="2 3">MS1.AVA.1</strain>
    </source>
</reference>
<dbReference type="Proteomes" id="UP001376459">
    <property type="component" value="Unassembled WGS sequence"/>
</dbReference>
<comment type="caution">
    <text evidence="2">The sequence shown here is derived from an EMBL/GenBank/DDBJ whole genome shotgun (WGS) entry which is preliminary data.</text>
</comment>
<gene>
    <name evidence="2" type="ORF">WKI71_44285</name>
</gene>
<accession>A0ABU8UVA8</accession>
<organism evidence="2 3">
    <name type="scientific">Streptomyces machairae</name>
    <dbReference type="NCBI Taxonomy" id="3134109"/>
    <lineage>
        <taxon>Bacteria</taxon>
        <taxon>Bacillati</taxon>
        <taxon>Actinomycetota</taxon>
        <taxon>Actinomycetes</taxon>
        <taxon>Kitasatosporales</taxon>
        <taxon>Streptomycetaceae</taxon>
        <taxon>Streptomyces</taxon>
    </lineage>
</organism>
<evidence type="ECO:0000256" key="1">
    <source>
        <dbReference type="SAM" id="MobiDB-lite"/>
    </source>
</evidence>
<sequence>MSPAIAIVGAGSAWAVALVARTQETLDGLTAPLREAGIEAAVFAADVTGRPSPVAAFTPSRSGSAKSTYWSTRPRRRRSPRRHH</sequence>
<name>A0ABU8UVA8_9ACTN</name>
<feature type="region of interest" description="Disordered" evidence="1">
    <location>
        <begin position="51"/>
        <end position="84"/>
    </location>
</feature>
<evidence type="ECO:0000313" key="2">
    <source>
        <dbReference type="EMBL" id="MEJ8672841.1"/>
    </source>
</evidence>
<evidence type="ECO:0000313" key="3">
    <source>
        <dbReference type="Proteomes" id="UP001376459"/>
    </source>
</evidence>
<keyword evidence="3" id="KW-1185">Reference proteome</keyword>